<evidence type="ECO:0000313" key="2">
    <source>
        <dbReference type="EMBL" id="KAK0436529.1"/>
    </source>
</evidence>
<dbReference type="GO" id="GO:0004672">
    <property type="term" value="F:protein kinase activity"/>
    <property type="evidence" value="ECO:0007669"/>
    <property type="project" value="InterPro"/>
</dbReference>
<gene>
    <name evidence="2" type="ORF">EV421DRAFT_1660557</name>
</gene>
<evidence type="ECO:0000313" key="3">
    <source>
        <dbReference type="Proteomes" id="UP001175226"/>
    </source>
</evidence>
<proteinExistence type="predicted"/>
<dbReference type="EMBL" id="JAUEPT010000054">
    <property type="protein sequence ID" value="KAK0436529.1"/>
    <property type="molecule type" value="Genomic_DNA"/>
</dbReference>
<dbReference type="InterPro" id="IPR011009">
    <property type="entry name" value="Kinase-like_dom_sf"/>
</dbReference>
<dbReference type="Gene3D" id="3.30.200.20">
    <property type="entry name" value="Phosphorylase Kinase, domain 1"/>
    <property type="match status" value="1"/>
</dbReference>
<dbReference type="AlphaFoldDB" id="A0AA39J6E6"/>
<name>A0AA39J6E6_9AGAR</name>
<feature type="non-terminal residue" evidence="2">
    <location>
        <position position="85"/>
    </location>
</feature>
<feature type="non-terminal residue" evidence="2">
    <location>
        <position position="1"/>
    </location>
</feature>
<dbReference type="GO" id="GO:0005524">
    <property type="term" value="F:ATP binding"/>
    <property type="evidence" value="ECO:0007669"/>
    <property type="project" value="InterPro"/>
</dbReference>
<dbReference type="SUPFAM" id="SSF56112">
    <property type="entry name" value="Protein kinase-like (PK-like)"/>
    <property type="match status" value="1"/>
</dbReference>
<evidence type="ECO:0000259" key="1">
    <source>
        <dbReference type="PROSITE" id="PS50011"/>
    </source>
</evidence>
<dbReference type="Proteomes" id="UP001175226">
    <property type="component" value="Unassembled WGS sequence"/>
</dbReference>
<dbReference type="PROSITE" id="PS50011">
    <property type="entry name" value="PROTEIN_KINASE_DOM"/>
    <property type="match status" value="1"/>
</dbReference>
<protein>
    <recommendedName>
        <fullName evidence="1">Protein kinase domain-containing protein</fullName>
    </recommendedName>
</protein>
<feature type="domain" description="Protein kinase" evidence="1">
    <location>
        <begin position="10"/>
        <end position="85"/>
    </location>
</feature>
<accession>A0AA39J6E6</accession>
<organism evidence="2 3">
    <name type="scientific">Armillaria borealis</name>
    <dbReference type="NCBI Taxonomy" id="47425"/>
    <lineage>
        <taxon>Eukaryota</taxon>
        <taxon>Fungi</taxon>
        <taxon>Dikarya</taxon>
        <taxon>Basidiomycota</taxon>
        <taxon>Agaricomycotina</taxon>
        <taxon>Agaricomycetes</taxon>
        <taxon>Agaricomycetidae</taxon>
        <taxon>Agaricales</taxon>
        <taxon>Marasmiineae</taxon>
        <taxon>Physalacriaceae</taxon>
        <taxon>Armillaria</taxon>
    </lineage>
</organism>
<keyword evidence="3" id="KW-1185">Reference proteome</keyword>
<comment type="caution">
    <text evidence="2">The sequence shown here is derived from an EMBL/GenBank/DDBJ whole genome shotgun (WGS) entry which is preliminary data.</text>
</comment>
<sequence>SPQPSDLTLYKRLKTIGRGACGAVSKGIHIPTTFDFLLATTSVIRQTVTSLTGNVVALKIIDLDTADDDVGDIQREVALLSQLCD</sequence>
<dbReference type="InterPro" id="IPR000719">
    <property type="entry name" value="Prot_kinase_dom"/>
</dbReference>
<reference evidence="2" key="1">
    <citation type="submission" date="2023-06" db="EMBL/GenBank/DDBJ databases">
        <authorList>
            <consortium name="Lawrence Berkeley National Laboratory"/>
            <person name="Ahrendt S."/>
            <person name="Sahu N."/>
            <person name="Indic B."/>
            <person name="Wong-Bajracharya J."/>
            <person name="Merenyi Z."/>
            <person name="Ke H.-M."/>
            <person name="Monk M."/>
            <person name="Kocsube S."/>
            <person name="Drula E."/>
            <person name="Lipzen A."/>
            <person name="Balint B."/>
            <person name="Henrissat B."/>
            <person name="Andreopoulos B."/>
            <person name="Martin F.M."/>
            <person name="Harder C.B."/>
            <person name="Rigling D."/>
            <person name="Ford K.L."/>
            <person name="Foster G.D."/>
            <person name="Pangilinan J."/>
            <person name="Papanicolaou A."/>
            <person name="Barry K."/>
            <person name="LaButti K."/>
            <person name="Viragh M."/>
            <person name="Koriabine M."/>
            <person name="Yan M."/>
            <person name="Riley R."/>
            <person name="Champramary S."/>
            <person name="Plett K.L."/>
            <person name="Tsai I.J."/>
            <person name="Slot J."/>
            <person name="Sipos G."/>
            <person name="Plett J."/>
            <person name="Nagy L.G."/>
            <person name="Grigoriev I.V."/>
        </authorList>
    </citation>
    <scope>NUCLEOTIDE SEQUENCE</scope>
    <source>
        <strain evidence="2">FPL87.14</strain>
    </source>
</reference>